<sequence>MKRLMSSLACIGLLAPGLTDPALALSCDFRDRVERTFALHHAQAERYIVGHGILVPDEPVPVFNQDTQLLEPDRIGARFEGRLASPRGFTGSTAFKVSVSIKCMVDACGIVPVDRPALMFIRDDGGNYSVTTDYCSGGILSDPTEEEMMRLLDCLRGNACDAP</sequence>
<dbReference type="EMBL" id="FORF01000038">
    <property type="protein sequence ID" value="SFJ63558.1"/>
    <property type="molecule type" value="Genomic_DNA"/>
</dbReference>
<gene>
    <name evidence="2" type="ORF">SAMN03080618_03508</name>
</gene>
<organism evidence="2 3">
    <name type="scientific">Aquamicrobium aerolatum DSM 21857</name>
    <dbReference type="NCBI Taxonomy" id="1121003"/>
    <lineage>
        <taxon>Bacteria</taxon>
        <taxon>Pseudomonadati</taxon>
        <taxon>Pseudomonadota</taxon>
        <taxon>Alphaproteobacteria</taxon>
        <taxon>Hyphomicrobiales</taxon>
        <taxon>Phyllobacteriaceae</taxon>
        <taxon>Aerobium</taxon>
    </lineage>
</organism>
<feature type="signal peptide" evidence="1">
    <location>
        <begin position="1"/>
        <end position="24"/>
    </location>
</feature>
<keyword evidence="1" id="KW-0732">Signal</keyword>
<feature type="chain" id="PRO_5017482069" evidence="1">
    <location>
        <begin position="25"/>
        <end position="163"/>
    </location>
</feature>
<reference evidence="3" key="1">
    <citation type="submission" date="2016-10" db="EMBL/GenBank/DDBJ databases">
        <authorList>
            <person name="Varghese N."/>
            <person name="Submissions S."/>
        </authorList>
    </citation>
    <scope>NUCLEOTIDE SEQUENCE [LARGE SCALE GENOMIC DNA]</scope>
    <source>
        <strain evidence="3">DSM 21857</strain>
    </source>
</reference>
<dbReference type="STRING" id="1121003.SAMN03080618_03508"/>
<dbReference type="AlphaFoldDB" id="A0A1I3SXH9"/>
<evidence type="ECO:0000313" key="2">
    <source>
        <dbReference type="EMBL" id="SFJ63558.1"/>
    </source>
</evidence>
<dbReference type="OrthoDB" id="8451541at2"/>
<dbReference type="Proteomes" id="UP000242763">
    <property type="component" value="Unassembled WGS sequence"/>
</dbReference>
<keyword evidence="3" id="KW-1185">Reference proteome</keyword>
<proteinExistence type="predicted"/>
<accession>A0A1I3SXH9</accession>
<name>A0A1I3SXH9_9HYPH</name>
<evidence type="ECO:0000313" key="3">
    <source>
        <dbReference type="Proteomes" id="UP000242763"/>
    </source>
</evidence>
<dbReference type="RefSeq" id="WP_091525069.1">
    <property type="nucleotide sequence ID" value="NZ_FORF01000038.1"/>
</dbReference>
<evidence type="ECO:0000256" key="1">
    <source>
        <dbReference type="SAM" id="SignalP"/>
    </source>
</evidence>
<protein>
    <submittedName>
        <fullName evidence="2">Uncharacterized protein</fullName>
    </submittedName>
</protein>